<reference evidence="1 2" key="1">
    <citation type="journal article" date="2019" name="Commun. Biol.">
        <title>The bagworm genome reveals a unique fibroin gene that provides high tensile strength.</title>
        <authorList>
            <person name="Kono N."/>
            <person name="Nakamura H."/>
            <person name="Ohtoshi R."/>
            <person name="Tomita M."/>
            <person name="Numata K."/>
            <person name="Arakawa K."/>
        </authorList>
    </citation>
    <scope>NUCLEOTIDE SEQUENCE [LARGE SCALE GENOMIC DNA]</scope>
</reference>
<gene>
    <name evidence="1" type="ORF">EVAR_51080_1</name>
</gene>
<dbReference type="Proteomes" id="UP000299102">
    <property type="component" value="Unassembled WGS sequence"/>
</dbReference>
<dbReference type="AlphaFoldDB" id="A0A4C1XLU1"/>
<dbReference type="OrthoDB" id="69646at2759"/>
<accession>A0A4C1XLU1</accession>
<proteinExistence type="predicted"/>
<evidence type="ECO:0000313" key="2">
    <source>
        <dbReference type="Proteomes" id="UP000299102"/>
    </source>
</evidence>
<organism evidence="1 2">
    <name type="scientific">Eumeta variegata</name>
    <name type="common">Bagworm moth</name>
    <name type="synonym">Eumeta japonica</name>
    <dbReference type="NCBI Taxonomy" id="151549"/>
    <lineage>
        <taxon>Eukaryota</taxon>
        <taxon>Metazoa</taxon>
        <taxon>Ecdysozoa</taxon>
        <taxon>Arthropoda</taxon>
        <taxon>Hexapoda</taxon>
        <taxon>Insecta</taxon>
        <taxon>Pterygota</taxon>
        <taxon>Neoptera</taxon>
        <taxon>Endopterygota</taxon>
        <taxon>Lepidoptera</taxon>
        <taxon>Glossata</taxon>
        <taxon>Ditrysia</taxon>
        <taxon>Tineoidea</taxon>
        <taxon>Psychidae</taxon>
        <taxon>Oiketicinae</taxon>
        <taxon>Eumeta</taxon>
    </lineage>
</organism>
<protein>
    <submittedName>
        <fullName evidence="1">Uncharacterized protein</fullName>
    </submittedName>
</protein>
<sequence length="124" mass="13706">MRAPPRRASQSSAPNSEAPLCARHCIRQRMRALPLCAHALGSENEYLSYVLLAIQYRCEVTHSVAAFHPVSESFGGQLTPPSHQFLDINPLSIRYLIPTLEDGNALVTPLGLRVSMSDGDHLIW</sequence>
<name>A0A4C1XLU1_EUMVA</name>
<keyword evidence="2" id="KW-1185">Reference proteome</keyword>
<dbReference type="EMBL" id="BGZK01000887">
    <property type="protein sequence ID" value="GBP64080.1"/>
    <property type="molecule type" value="Genomic_DNA"/>
</dbReference>
<comment type="caution">
    <text evidence="1">The sequence shown here is derived from an EMBL/GenBank/DDBJ whole genome shotgun (WGS) entry which is preliminary data.</text>
</comment>
<evidence type="ECO:0000313" key="1">
    <source>
        <dbReference type="EMBL" id="GBP64080.1"/>
    </source>
</evidence>